<dbReference type="CTD" id="9209"/>
<keyword evidence="5" id="KW-1185">Reference proteome</keyword>
<feature type="compositionally biased region" description="Basic and acidic residues" evidence="4">
    <location>
        <begin position="48"/>
        <end position="93"/>
    </location>
</feature>
<dbReference type="OrthoDB" id="10028421at2759"/>
<feature type="compositionally biased region" description="Low complexity" evidence="4">
    <location>
        <begin position="102"/>
        <end position="121"/>
    </location>
</feature>
<dbReference type="GO" id="GO:0006355">
    <property type="term" value="P:regulation of DNA-templated transcription"/>
    <property type="evidence" value="ECO:0007669"/>
    <property type="project" value="InterPro"/>
</dbReference>
<evidence type="ECO:0000313" key="7">
    <source>
        <dbReference type="RefSeq" id="XP_022085933.1"/>
    </source>
</evidence>
<evidence type="ECO:0000256" key="4">
    <source>
        <dbReference type="SAM" id="MobiDB-lite"/>
    </source>
</evidence>
<dbReference type="Proteomes" id="UP000694845">
    <property type="component" value="Unplaced"/>
</dbReference>
<dbReference type="InterPro" id="IPR019139">
    <property type="entry name" value="LRRFIP1/2"/>
</dbReference>
<feature type="compositionally biased region" description="Polar residues" evidence="4">
    <location>
        <begin position="1"/>
        <end position="14"/>
    </location>
</feature>
<name>A0A8B7XYE6_ACAPL</name>
<protein>
    <submittedName>
        <fullName evidence="6 7">Leucine-rich repeat flightless-interacting protein 2-like isoform X1</fullName>
    </submittedName>
</protein>
<dbReference type="KEGG" id="aplc:110976719"/>
<feature type="coiled-coil region" evidence="3">
    <location>
        <begin position="298"/>
        <end position="441"/>
    </location>
</feature>
<accession>A0A8B7XYE6</accession>
<keyword evidence="2 3" id="KW-0175">Coiled coil</keyword>
<feature type="compositionally biased region" description="Low complexity" evidence="4">
    <location>
        <begin position="133"/>
        <end position="142"/>
    </location>
</feature>
<evidence type="ECO:0000313" key="5">
    <source>
        <dbReference type="Proteomes" id="UP000694845"/>
    </source>
</evidence>
<dbReference type="RefSeq" id="XP_022085933.1">
    <property type="nucleotide sequence ID" value="XM_022230241.1"/>
</dbReference>
<comment type="similarity">
    <text evidence="1">Belongs to the LRRFIP family.</text>
</comment>
<dbReference type="GeneID" id="110976719"/>
<evidence type="ECO:0000256" key="1">
    <source>
        <dbReference type="ARBA" id="ARBA00008275"/>
    </source>
</evidence>
<evidence type="ECO:0000256" key="2">
    <source>
        <dbReference type="ARBA" id="ARBA00023054"/>
    </source>
</evidence>
<dbReference type="PANTHER" id="PTHR19212">
    <property type="entry name" value="LEUCINE RICH REPEAT IN FLII INTERACTING PROTEIN"/>
    <property type="match status" value="1"/>
</dbReference>
<feature type="region of interest" description="Disordered" evidence="4">
    <location>
        <begin position="1"/>
        <end position="151"/>
    </location>
</feature>
<reference evidence="6 7" key="1">
    <citation type="submission" date="2025-04" db="UniProtKB">
        <authorList>
            <consortium name="RefSeq"/>
        </authorList>
    </citation>
    <scope>IDENTIFICATION</scope>
</reference>
<dbReference type="Pfam" id="PF09738">
    <property type="entry name" value="LRRFIP"/>
    <property type="match status" value="1"/>
</dbReference>
<evidence type="ECO:0000256" key="3">
    <source>
        <dbReference type="SAM" id="Coils"/>
    </source>
</evidence>
<evidence type="ECO:0000313" key="6">
    <source>
        <dbReference type="RefSeq" id="XP_022085923.1"/>
    </source>
</evidence>
<dbReference type="AlphaFoldDB" id="A0A8B7XYE6"/>
<organism evidence="5 6">
    <name type="scientific">Acanthaster planci</name>
    <name type="common">Crown-of-thorns starfish</name>
    <dbReference type="NCBI Taxonomy" id="133434"/>
    <lineage>
        <taxon>Eukaryota</taxon>
        <taxon>Metazoa</taxon>
        <taxon>Echinodermata</taxon>
        <taxon>Eleutherozoa</taxon>
        <taxon>Asterozoa</taxon>
        <taxon>Asteroidea</taxon>
        <taxon>Valvatacea</taxon>
        <taxon>Valvatida</taxon>
        <taxon>Acanthasteridae</taxon>
        <taxon>Acanthaster</taxon>
    </lineage>
</organism>
<dbReference type="OMA" id="GNVIRME"/>
<dbReference type="RefSeq" id="XP_022085923.1">
    <property type="nucleotide sequence ID" value="XM_022230231.1"/>
</dbReference>
<gene>
    <name evidence="6 7" type="primary">LOC110976719</name>
</gene>
<sequence>MCAATTNGGSSPGQLSPGVSPLGSGRKRTTNRAYKAEDQALSDITQEAEARLAKKRQARAEARSIRMRELEKMQKEAEEQMDKEYEQQKEEKKSHRLRFMKSSSVIPPVVPNSSGGSSSRRGSTDSIEFESVALKSEAAAPPAEEEPSPKELEAIADLEEKYKKAMMNNAQLDNEKATLIFEVDMLKDRQEELEEAMLEVQREARDKHRELESKKRENLLLQKEVDSLKEMVTQRDTLIAEHGLLLVGDEERLSDKDLPEGQASHKPKLPKVGTIVVVSPEAAELLEVVGDGPLDVRLKRFVEERKELLEKIRRLEIDLEDEKDKVATAERRRPAQTSSVNGPEIDVLDIQREASRQVNEYRFKYQKAEQELATLEGHVMRLEGQVKRYKTAADTAERVEEELKQERRKLQREIRTLKDKNEEFETENSHLTKRLEKMKNAKLSLIK</sequence>
<dbReference type="PANTHER" id="PTHR19212:SF0">
    <property type="entry name" value="LD07988P"/>
    <property type="match status" value="1"/>
</dbReference>
<feature type="coiled-coil region" evidence="3">
    <location>
        <begin position="155"/>
        <end position="231"/>
    </location>
</feature>
<dbReference type="Gene3D" id="1.20.5.4090">
    <property type="match status" value="1"/>
</dbReference>
<proteinExistence type="inferred from homology"/>